<dbReference type="EMBL" id="JBEDUW010000002">
    <property type="protein sequence ID" value="KAK9943605.1"/>
    <property type="molecule type" value="Genomic_DNA"/>
</dbReference>
<evidence type="ECO:0000313" key="2">
    <source>
        <dbReference type="Proteomes" id="UP001457282"/>
    </source>
</evidence>
<gene>
    <name evidence="1" type="ORF">M0R45_009208</name>
</gene>
<proteinExistence type="predicted"/>
<comment type="caution">
    <text evidence="1">The sequence shown here is derived from an EMBL/GenBank/DDBJ whole genome shotgun (WGS) entry which is preliminary data.</text>
</comment>
<sequence>MSALESGPLLLKKVPTLSIVLTIWRSVSKIQKVLSGFEEKVAIGCIPSGTSEYMFLLGTSILDNLLLWEGSEQLHNFMFFPVMECLLATARNGFGILFMQANK</sequence>
<dbReference type="AlphaFoldDB" id="A0AAW1Y6D6"/>
<organism evidence="1 2">
    <name type="scientific">Rubus argutus</name>
    <name type="common">Southern blackberry</name>
    <dbReference type="NCBI Taxonomy" id="59490"/>
    <lineage>
        <taxon>Eukaryota</taxon>
        <taxon>Viridiplantae</taxon>
        <taxon>Streptophyta</taxon>
        <taxon>Embryophyta</taxon>
        <taxon>Tracheophyta</taxon>
        <taxon>Spermatophyta</taxon>
        <taxon>Magnoliopsida</taxon>
        <taxon>eudicotyledons</taxon>
        <taxon>Gunneridae</taxon>
        <taxon>Pentapetalae</taxon>
        <taxon>rosids</taxon>
        <taxon>fabids</taxon>
        <taxon>Rosales</taxon>
        <taxon>Rosaceae</taxon>
        <taxon>Rosoideae</taxon>
        <taxon>Rosoideae incertae sedis</taxon>
        <taxon>Rubus</taxon>
    </lineage>
</organism>
<keyword evidence="2" id="KW-1185">Reference proteome</keyword>
<evidence type="ECO:0000313" key="1">
    <source>
        <dbReference type="EMBL" id="KAK9943605.1"/>
    </source>
</evidence>
<name>A0AAW1Y6D6_RUBAR</name>
<dbReference type="Proteomes" id="UP001457282">
    <property type="component" value="Unassembled WGS sequence"/>
</dbReference>
<protein>
    <submittedName>
        <fullName evidence="1">Uncharacterized protein</fullName>
    </submittedName>
</protein>
<reference evidence="1 2" key="1">
    <citation type="journal article" date="2023" name="G3 (Bethesda)">
        <title>A chromosome-length genome assembly and annotation of blackberry (Rubus argutus, cv. 'Hillquist').</title>
        <authorList>
            <person name="Bruna T."/>
            <person name="Aryal R."/>
            <person name="Dudchenko O."/>
            <person name="Sargent D.J."/>
            <person name="Mead D."/>
            <person name="Buti M."/>
            <person name="Cavallini A."/>
            <person name="Hytonen T."/>
            <person name="Andres J."/>
            <person name="Pham M."/>
            <person name="Weisz D."/>
            <person name="Mascagni F."/>
            <person name="Usai G."/>
            <person name="Natali L."/>
            <person name="Bassil N."/>
            <person name="Fernandez G.E."/>
            <person name="Lomsadze A."/>
            <person name="Armour M."/>
            <person name="Olukolu B."/>
            <person name="Poorten T."/>
            <person name="Britton C."/>
            <person name="Davik J."/>
            <person name="Ashrafi H."/>
            <person name="Aiden E.L."/>
            <person name="Borodovsky M."/>
            <person name="Worthington M."/>
        </authorList>
    </citation>
    <scope>NUCLEOTIDE SEQUENCE [LARGE SCALE GENOMIC DNA]</scope>
    <source>
        <strain evidence="1">PI 553951</strain>
    </source>
</reference>
<accession>A0AAW1Y6D6</accession>